<feature type="signal peptide" evidence="1">
    <location>
        <begin position="1"/>
        <end position="25"/>
    </location>
</feature>
<organism evidence="3">
    <name type="scientific">uncultured bacterium Contigcl_1523</name>
    <dbReference type="NCBI Taxonomy" id="1393648"/>
    <lineage>
        <taxon>Bacteria</taxon>
        <taxon>environmental samples</taxon>
    </lineage>
</organism>
<evidence type="ECO:0000259" key="2">
    <source>
        <dbReference type="Pfam" id="PF09992"/>
    </source>
</evidence>
<evidence type="ECO:0000256" key="1">
    <source>
        <dbReference type="SAM" id="SignalP"/>
    </source>
</evidence>
<dbReference type="InterPro" id="IPR018711">
    <property type="entry name" value="NAGPA"/>
</dbReference>
<name>W0FQZ1_9BACT</name>
<dbReference type="EMBL" id="KC246856">
    <property type="protein sequence ID" value="AHF25884.1"/>
    <property type="molecule type" value="Genomic_DNA"/>
</dbReference>
<keyword evidence="1" id="KW-0732">Signal</keyword>
<accession>W0FQZ1</accession>
<proteinExistence type="predicted"/>
<dbReference type="Pfam" id="PF09992">
    <property type="entry name" value="NAGPA"/>
    <property type="match status" value="1"/>
</dbReference>
<protein>
    <recommendedName>
        <fullName evidence="2">Phosphodiester glycosidase domain-containing protein</fullName>
    </recommendedName>
</protein>
<dbReference type="AlphaFoldDB" id="W0FQZ1"/>
<feature type="chain" id="PRO_5004788783" description="Phosphodiester glycosidase domain-containing protein" evidence="1">
    <location>
        <begin position="26"/>
        <end position="292"/>
    </location>
</feature>
<evidence type="ECO:0000313" key="3">
    <source>
        <dbReference type="EMBL" id="AHF25884.1"/>
    </source>
</evidence>
<feature type="domain" description="Phosphodiester glycosidase" evidence="2">
    <location>
        <begin position="98"/>
        <end position="280"/>
    </location>
</feature>
<reference evidence="3" key="1">
    <citation type="journal article" date="2013" name="PLoS ONE">
        <title>Metagenomic insights into the carbohydrate-active enzymes carried by the microorganisms adhering to solid digesta in the rumen of cows.</title>
        <authorList>
            <person name="Wang L."/>
            <person name="Hatem A."/>
            <person name="Catalyurek U.V."/>
            <person name="Morrison M."/>
            <person name="Yu Z."/>
        </authorList>
    </citation>
    <scope>NUCLEOTIDE SEQUENCE</scope>
</reference>
<sequence>MTLRIRKLLSIVCIAVFVIPVFASAEEPAYTYRKIGDVCSYESETLKYTVEDIRIDDTKVYLTRIWMENPGRQIRKAISPWHEHLAKSEDLTAKIPEAALAINGSGYVSKSYPEIPENYPGSSPDYYYTPLGSLTILDGEILRNLEGVPYTGLTLQEDGLHMHVAEDNEEVLAGNPSQTWAFYERCPLIRDGESILDRSWNFARRKAVRTIIAKLDEHNYVILTVTSLHGLTLLTCTDFLLGEFTPEWAFNLDGGPSSALIRRLYGKKKQRLIYGSRQKVVDVMAFTELPEE</sequence>